<feature type="chain" id="PRO_5039079311" description="Secreted protein" evidence="2">
    <location>
        <begin position="32"/>
        <end position="133"/>
    </location>
</feature>
<evidence type="ECO:0008006" key="5">
    <source>
        <dbReference type="Google" id="ProtNLM"/>
    </source>
</evidence>
<dbReference type="AlphaFoldDB" id="A0A7X1MC24"/>
<feature type="signal peptide" evidence="2">
    <location>
        <begin position="1"/>
        <end position="31"/>
    </location>
</feature>
<sequence length="133" mass="14171">MFRGATARTVVSILAAVLLGLQVFASTASFASAHTARHAVAKGQPGIKSSGKALRDEIVTCRDAGRHGDPTGPLRTRDRYRTAADCAPEAPDRPYQRQRASNAGEPGTPRTAHYRMSRSSAAHSPAALQVFRC</sequence>
<organism evidence="3 4">
    <name type="scientific">Streptomyces cupreus</name>
    <dbReference type="NCBI Taxonomy" id="2759956"/>
    <lineage>
        <taxon>Bacteria</taxon>
        <taxon>Bacillati</taxon>
        <taxon>Actinomycetota</taxon>
        <taxon>Actinomycetes</taxon>
        <taxon>Kitasatosporales</taxon>
        <taxon>Streptomycetaceae</taxon>
        <taxon>Streptomyces</taxon>
    </lineage>
</organism>
<evidence type="ECO:0000256" key="1">
    <source>
        <dbReference type="SAM" id="MobiDB-lite"/>
    </source>
</evidence>
<evidence type="ECO:0000313" key="3">
    <source>
        <dbReference type="EMBL" id="MBC2905408.1"/>
    </source>
</evidence>
<accession>A0A7X1MC24</accession>
<comment type="caution">
    <text evidence="3">The sequence shown here is derived from an EMBL/GenBank/DDBJ whole genome shotgun (WGS) entry which is preliminary data.</text>
</comment>
<dbReference type="RefSeq" id="WP_186285262.1">
    <property type="nucleotide sequence ID" value="NZ_JACMSF010000036.1"/>
</dbReference>
<name>A0A7X1MC24_9ACTN</name>
<protein>
    <recommendedName>
        <fullName evidence="5">Secreted protein</fullName>
    </recommendedName>
</protein>
<dbReference type="EMBL" id="JACMSF010000036">
    <property type="protein sequence ID" value="MBC2905408.1"/>
    <property type="molecule type" value="Genomic_DNA"/>
</dbReference>
<evidence type="ECO:0000256" key="2">
    <source>
        <dbReference type="SAM" id="SignalP"/>
    </source>
</evidence>
<feature type="region of interest" description="Disordered" evidence="1">
    <location>
        <begin position="86"/>
        <end position="126"/>
    </location>
</feature>
<proteinExistence type="predicted"/>
<evidence type="ECO:0000313" key="4">
    <source>
        <dbReference type="Proteomes" id="UP000584670"/>
    </source>
</evidence>
<reference evidence="3 4" key="1">
    <citation type="submission" date="2020-08" db="EMBL/GenBank/DDBJ databases">
        <title>Streptomyces sp. PSKA01 genome sequencing and assembly.</title>
        <authorList>
            <person name="Mandal S."/>
            <person name="Maiti P.K."/>
            <person name="Das P."/>
        </authorList>
    </citation>
    <scope>NUCLEOTIDE SEQUENCE [LARGE SCALE GENOMIC DNA]</scope>
    <source>
        <strain evidence="3 4">PSKA01</strain>
    </source>
</reference>
<keyword evidence="2" id="KW-0732">Signal</keyword>
<gene>
    <name evidence="3" type="ORF">H4N64_28305</name>
</gene>
<keyword evidence="4" id="KW-1185">Reference proteome</keyword>
<dbReference type="Proteomes" id="UP000584670">
    <property type="component" value="Unassembled WGS sequence"/>
</dbReference>